<sequence length="157" mass="17625">MRKILSRCLFIFLAALILVVLAAFFPWPGTYSFEGAWRYDASENRYCSGDRIYLSFRDETFFYRVSDGGTSPCSFLSTNPLAIPYVLNSQSEEKEGPSTYVLTLDAMDVPSPLELTFWPGSDSLNVFGCSFKRLTLLEEILIKILPTTLGGAMIFTP</sequence>
<dbReference type="EMBL" id="LCMG01000001">
    <property type="protein sequence ID" value="KKU34341.1"/>
    <property type="molecule type" value="Genomic_DNA"/>
</dbReference>
<proteinExistence type="predicted"/>
<protein>
    <submittedName>
        <fullName evidence="1">Uncharacterized protein</fullName>
    </submittedName>
</protein>
<organism evidence="1 2">
    <name type="scientific">Candidatus Uhrbacteria bacterium GW2011_GWF2_46_218</name>
    <dbReference type="NCBI Taxonomy" id="1619001"/>
    <lineage>
        <taxon>Bacteria</taxon>
        <taxon>Candidatus Uhriibacteriota</taxon>
    </lineage>
</organism>
<dbReference type="AlphaFoldDB" id="A0A0G1PNK0"/>
<comment type="caution">
    <text evidence="1">The sequence shown here is derived from an EMBL/GenBank/DDBJ whole genome shotgun (WGS) entry which is preliminary data.</text>
</comment>
<accession>A0A0G1PNK0</accession>
<dbReference type="Proteomes" id="UP000034705">
    <property type="component" value="Unassembled WGS sequence"/>
</dbReference>
<reference evidence="1 2" key="1">
    <citation type="journal article" date="2015" name="Nature">
        <title>rRNA introns, odd ribosomes, and small enigmatic genomes across a large radiation of phyla.</title>
        <authorList>
            <person name="Brown C.T."/>
            <person name="Hug L.A."/>
            <person name="Thomas B.C."/>
            <person name="Sharon I."/>
            <person name="Castelle C.J."/>
            <person name="Singh A."/>
            <person name="Wilkins M.J."/>
            <person name="Williams K.H."/>
            <person name="Banfield J.F."/>
        </authorList>
    </citation>
    <scope>NUCLEOTIDE SEQUENCE [LARGE SCALE GENOMIC DNA]</scope>
</reference>
<evidence type="ECO:0000313" key="2">
    <source>
        <dbReference type="Proteomes" id="UP000034705"/>
    </source>
</evidence>
<gene>
    <name evidence="1" type="ORF">UX45_C0001G0050</name>
</gene>
<name>A0A0G1PNK0_9BACT</name>
<evidence type="ECO:0000313" key="1">
    <source>
        <dbReference type="EMBL" id="KKU34341.1"/>
    </source>
</evidence>